<comment type="caution">
    <text evidence="1">The sequence shown here is derived from an EMBL/GenBank/DDBJ whole genome shotgun (WGS) entry which is preliminary data.</text>
</comment>
<reference evidence="1" key="1">
    <citation type="submission" date="2021-07" db="EMBL/GenBank/DDBJ databases">
        <authorList>
            <person name="Stanton E."/>
        </authorList>
    </citation>
    <scope>NUCLEOTIDE SEQUENCE</scope>
    <source>
        <strain evidence="1">2021EL-01139</strain>
    </source>
</reference>
<sequence>MKLSERQLKTLSNVKLNYGSLCNKRTLNSLEKKGMIQWNTSNDWVLTEFGFHIYNMSKRRCL</sequence>
<accession>A0AAE2ZDC0</accession>
<name>A0AAE2ZDC0_PRORE</name>
<dbReference type="AlphaFoldDB" id="A0AAE2ZDC0"/>
<proteinExistence type="predicted"/>
<dbReference type="Proteomes" id="UP001155882">
    <property type="component" value="Unassembled WGS sequence"/>
</dbReference>
<protein>
    <submittedName>
        <fullName evidence="1">Uncharacterized protein</fullName>
    </submittedName>
</protein>
<dbReference type="RefSeq" id="WP_071881666.1">
    <property type="nucleotide sequence ID" value="NZ_JAHWLI010000012.1"/>
</dbReference>
<gene>
    <name evidence="1" type="ORF">KYI77_05555</name>
</gene>
<organism evidence="1 2">
    <name type="scientific">Providencia rettgeri</name>
    <dbReference type="NCBI Taxonomy" id="587"/>
    <lineage>
        <taxon>Bacteria</taxon>
        <taxon>Pseudomonadati</taxon>
        <taxon>Pseudomonadota</taxon>
        <taxon>Gammaproteobacteria</taxon>
        <taxon>Enterobacterales</taxon>
        <taxon>Morganellaceae</taxon>
        <taxon>Providencia</taxon>
    </lineage>
</organism>
<dbReference type="EMBL" id="JAHWLI010000012">
    <property type="protein sequence ID" value="MBW3115923.1"/>
    <property type="molecule type" value="Genomic_DNA"/>
</dbReference>
<evidence type="ECO:0000313" key="1">
    <source>
        <dbReference type="EMBL" id="MBW3115923.1"/>
    </source>
</evidence>
<evidence type="ECO:0000313" key="2">
    <source>
        <dbReference type="Proteomes" id="UP001155882"/>
    </source>
</evidence>